<dbReference type="Proteomes" id="UP000324222">
    <property type="component" value="Unassembled WGS sequence"/>
</dbReference>
<feature type="region of interest" description="Disordered" evidence="1">
    <location>
        <begin position="1"/>
        <end position="30"/>
    </location>
</feature>
<dbReference type="EMBL" id="VSRR010035895">
    <property type="protein sequence ID" value="MPC73014.1"/>
    <property type="molecule type" value="Genomic_DNA"/>
</dbReference>
<evidence type="ECO:0000256" key="1">
    <source>
        <dbReference type="SAM" id="MobiDB-lite"/>
    </source>
</evidence>
<evidence type="ECO:0000313" key="2">
    <source>
        <dbReference type="EMBL" id="MPC73014.1"/>
    </source>
</evidence>
<organism evidence="2 3">
    <name type="scientific">Portunus trituberculatus</name>
    <name type="common">Swimming crab</name>
    <name type="synonym">Neptunus trituberculatus</name>
    <dbReference type="NCBI Taxonomy" id="210409"/>
    <lineage>
        <taxon>Eukaryota</taxon>
        <taxon>Metazoa</taxon>
        <taxon>Ecdysozoa</taxon>
        <taxon>Arthropoda</taxon>
        <taxon>Crustacea</taxon>
        <taxon>Multicrustacea</taxon>
        <taxon>Malacostraca</taxon>
        <taxon>Eumalacostraca</taxon>
        <taxon>Eucarida</taxon>
        <taxon>Decapoda</taxon>
        <taxon>Pleocyemata</taxon>
        <taxon>Brachyura</taxon>
        <taxon>Eubrachyura</taxon>
        <taxon>Portunoidea</taxon>
        <taxon>Portunidae</taxon>
        <taxon>Portuninae</taxon>
        <taxon>Portunus</taxon>
    </lineage>
</organism>
<evidence type="ECO:0000313" key="3">
    <source>
        <dbReference type="Proteomes" id="UP000324222"/>
    </source>
</evidence>
<proteinExistence type="predicted"/>
<sequence length="169" mass="17481">MPSGSVYGSGVGDSSPALMPSGHPTTQDTEELVCTPWLPCLVGHLLHSGLGHVDNSESVPGSLPLIREDSVEAGHLAPVPGGSGVDQGLSALMPVGYPLFAAGTCENDEEEVPPNQEGVSHFLHLIGQVRAYHHLPSPEAPSSSQLMGVERAQGSVLPHQLSFTLIAGP</sequence>
<dbReference type="AlphaFoldDB" id="A0A5B7HX60"/>
<reference evidence="2 3" key="1">
    <citation type="submission" date="2019-05" db="EMBL/GenBank/DDBJ databases">
        <title>Another draft genome of Portunus trituberculatus and its Hox gene families provides insights of decapod evolution.</title>
        <authorList>
            <person name="Jeong J.-H."/>
            <person name="Song I."/>
            <person name="Kim S."/>
            <person name="Choi T."/>
            <person name="Kim D."/>
            <person name="Ryu S."/>
            <person name="Kim W."/>
        </authorList>
    </citation>
    <scope>NUCLEOTIDE SEQUENCE [LARGE SCALE GENOMIC DNA]</scope>
    <source>
        <tissue evidence="2">Muscle</tissue>
    </source>
</reference>
<protein>
    <submittedName>
        <fullName evidence="2">Uncharacterized protein</fullName>
    </submittedName>
</protein>
<gene>
    <name evidence="2" type="ORF">E2C01_067330</name>
</gene>
<name>A0A5B7HX60_PORTR</name>
<feature type="compositionally biased region" description="Low complexity" evidence="1">
    <location>
        <begin position="1"/>
        <end position="15"/>
    </location>
</feature>
<accession>A0A5B7HX60</accession>
<comment type="caution">
    <text evidence="2">The sequence shown here is derived from an EMBL/GenBank/DDBJ whole genome shotgun (WGS) entry which is preliminary data.</text>
</comment>
<keyword evidence="3" id="KW-1185">Reference proteome</keyword>